<organism evidence="1 2">
    <name type="scientific">Rhodovulum sulfidophilum</name>
    <name type="common">Rhodobacter sulfidophilus</name>
    <dbReference type="NCBI Taxonomy" id="35806"/>
    <lineage>
        <taxon>Bacteria</taxon>
        <taxon>Pseudomonadati</taxon>
        <taxon>Pseudomonadota</taxon>
        <taxon>Alphaproteobacteria</taxon>
        <taxon>Rhodobacterales</taxon>
        <taxon>Paracoccaceae</taxon>
        <taxon>Rhodovulum</taxon>
    </lineage>
</organism>
<evidence type="ECO:0000313" key="2">
    <source>
        <dbReference type="Proteomes" id="UP000249185"/>
    </source>
</evidence>
<proteinExistence type="predicted"/>
<gene>
    <name evidence="1" type="ORF">DI556_04295</name>
</gene>
<sequence length="95" mass="10088">MLDRLASGDLPPGMRLRGVECLSACSSGCAVALTGPGRWTYVYGNLDPAAHPAEILAGAAAYAATDDGLVPWRERPLVLRRNVIARVPPFELEPS</sequence>
<dbReference type="AlphaFoldDB" id="A0A2W5NLM1"/>
<name>A0A2W5NLM1_RHOSU</name>
<dbReference type="Proteomes" id="UP000249185">
    <property type="component" value="Unassembled WGS sequence"/>
</dbReference>
<dbReference type="EMBL" id="QFPW01000002">
    <property type="protein sequence ID" value="PZQ51705.1"/>
    <property type="molecule type" value="Genomic_DNA"/>
</dbReference>
<accession>A0A2W5NLM1</accession>
<dbReference type="CDD" id="cd02980">
    <property type="entry name" value="TRX_Fd_family"/>
    <property type="match status" value="1"/>
</dbReference>
<protein>
    <submittedName>
        <fullName evidence="1">Metal-binding protein</fullName>
    </submittedName>
</protein>
<evidence type="ECO:0000313" key="1">
    <source>
        <dbReference type="EMBL" id="PZQ51705.1"/>
    </source>
</evidence>
<reference evidence="1 2" key="1">
    <citation type="submission" date="2017-08" db="EMBL/GenBank/DDBJ databases">
        <title>Infants hospitalized years apart are colonized by the same room-sourced microbial strains.</title>
        <authorList>
            <person name="Brooks B."/>
            <person name="Olm M.R."/>
            <person name="Firek B.A."/>
            <person name="Baker R."/>
            <person name="Thomas B.C."/>
            <person name="Morowitz M.J."/>
            <person name="Banfield J.F."/>
        </authorList>
    </citation>
    <scope>NUCLEOTIDE SEQUENCE [LARGE SCALE GENOMIC DNA]</scope>
    <source>
        <strain evidence="1">S2_005_002_R2_34</strain>
    </source>
</reference>
<dbReference type="InterPro" id="IPR012863">
    <property type="entry name" value="DUF1636"/>
</dbReference>
<comment type="caution">
    <text evidence="1">The sequence shown here is derived from an EMBL/GenBank/DDBJ whole genome shotgun (WGS) entry which is preliminary data.</text>
</comment>
<dbReference type="Pfam" id="PF07845">
    <property type="entry name" value="DUF1636"/>
    <property type="match status" value="1"/>
</dbReference>